<evidence type="ECO:0000313" key="2">
    <source>
        <dbReference type="Proteomes" id="UP001281147"/>
    </source>
</evidence>
<proteinExistence type="predicted"/>
<gene>
    <name evidence="1" type="ORF">LTR37_018657</name>
</gene>
<evidence type="ECO:0000313" key="1">
    <source>
        <dbReference type="EMBL" id="KAK3691460.1"/>
    </source>
</evidence>
<name>A0ACC3MGD7_9PEZI</name>
<dbReference type="Proteomes" id="UP001281147">
    <property type="component" value="Unassembled WGS sequence"/>
</dbReference>
<sequence>MLAEEQTGIATNAAWRHGVHKVLLSPQIQRFASAKTAYDISKKSSEFQTCALALPDKRTLGFAEFGSPHGNPVFYFHGSPASRLESRMWHDCATKTNIRLIGVDRPGMGLSSLPSFPYNLLNWPTDILHLADHLKFDKFHVIGGSGGGPYAVACAHSLPQDRLLRAGVMAGMGPVEYGYAGTSWQRYIAFNINRYLPRSWLHWIVHRSFYLPAQNPDPKVFERKVIDKFINTALPAPDALLFKEPKARQDLIDDWRQAFAQGAGGYVQDAKILFSPWGIDLKDVKGEVRLWYGSGDVFTPVGMGRYLAERMPRARLRVVEGATHFTIADGENGEKILGELVEGP</sequence>
<reference evidence="1" key="1">
    <citation type="submission" date="2023-07" db="EMBL/GenBank/DDBJ databases">
        <title>Black Yeasts Isolated from many extreme environments.</title>
        <authorList>
            <person name="Coleine C."/>
            <person name="Stajich J.E."/>
            <person name="Selbmann L."/>
        </authorList>
    </citation>
    <scope>NUCLEOTIDE SEQUENCE</scope>
    <source>
        <strain evidence="1">CCFEE 5714</strain>
    </source>
</reference>
<dbReference type="EMBL" id="JAUTXU010000266">
    <property type="protein sequence ID" value="KAK3691460.1"/>
    <property type="molecule type" value="Genomic_DNA"/>
</dbReference>
<keyword evidence="2" id="KW-1185">Reference proteome</keyword>
<comment type="caution">
    <text evidence="1">The sequence shown here is derived from an EMBL/GenBank/DDBJ whole genome shotgun (WGS) entry which is preliminary data.</text>
</comment>
<accession>A0ACC3MGD7</accession>
<organism evidence="1 2">
    <name type="scientific">Vermiconidia calcicola</name>
    <dbReference type="NCBI Taxonomy" id="1690605"/>
    <lineage>
        <taxon>Eukaryota</taxon>
        <taxon>Fungi</taxon>
        <taxon>Dikarya</taxon>
        <taxon>Ascomycota</taxon>
        <taxon>Pezizomycotina</taxon>
        <taxon>Dothideomycetes</taxon>
        <taxon>Dothideomycetidae</taxon>
        <taxon>Mycosphaerellales</taxon>
        <taxon>Extremaceae</taxon>
        <taxon>Vermiconidia</taxon>
    </lineage>
</organism>
<protein>
    <submittedName>
        <fullName evidence="1">Uncharacterized protein</fullName>
    </submittedName>
</protein>